<gene>
    <name evidence="1" type="ORF">B0T46_25605</name>
</gene>
<name>A0A1W0B266_9NOCA</name>
<dbReference type="Pfam" id="PF14015">
    <property type="entry name" value="DUF4231"/>
    <property type="match status" value="1"/>
</dbReference>
<proteinExistence type="predicted"/>
<accession>A0A1W0B266</accession>
<evidence type="ECO:0000313" key="1">
    <source>
        <dbReference type="EMBL" id="ONM45949.1"/>
    </source>
</evidence>
<organism evidence="1 2">
    <name type="scientific">Nocardia donostiensis</name>
    <dbReference type="NCBI Taxonomy" id="1538463"/>
    <lineage>
        <taxon>Bacteria</taxon>
        <taxon>Bacillati</taxon>
        <taxon>Actinomycetota</taxon>
        <taxon>Actinomycetes</taxon>
        <taxon>Mycobacteriales</taxon>
        <taxon>Nocardiaceae</taxon>
        <taxon>Nocardia</taxon>
    </lineage>
</organism>
<evidence type="ECO:0008006" key="3">
    <source>
        <dbReference type="Google" id="ProtNLM"/>
    </source>
</evidence>
<dbReference type="Proteomes" id="UP000188836">
    <property type="component" value="Unassembled WGS sequence"/>
</dbReference>
<reference evidence="1 2" key="1">
    <citation type="journal article" date="2016" name="Antonie Van Leeuwenhoek">
        <title>Nocardia donostiensis sp. nov., isolated from human respiratory specimens.</title>
        <authorList>
            <person name="Ercibengoa M."/>
            <person name="Bell M."/>
            <person name="Marimon J.M."/>
            <person name="Humrighouse B."/>
            <person name="Klenk H.P."/>
            <person name="Potter G."/>
            <person name="Perez-Trallero E."/>
        </authorList>
    </citation>
    <scope>NUCLEOTIDE SEQUENCE [LARGE SCALE GENOMIC DNA]</scope>
    <source>
        <strain evidence="1 2">X1655</strain>
    </source>
</reference>
<dbReference type="STRING" id="1538463.B0T36_05305"/>
<keyword evidence="2" id="KW-1185">Reference proteome</keyword>
<dbReference type="InterPro" id="IPR025325">
    <property type="entry name" value="DUF4231"/>
</dbReference>
<dbReference type="EMBL" id="MUMY01000043">
    <property type="protein sequence ID" value="ONM45949.1"/>
    <property type="molecule type" value="Genomic_DNA"/>
</dbReference>
<dbReference type="AlphaFoldDB" id="A0A1W0B266"/>
<evidence type="ECO:0000313" key="2">
    <source>
        <dbReference type="Proteomes" id="UP000188836"/>
    </source>
</evidence>
<dbReference type="RefSeq" id="WP_077121918.1">
    <property type="nucleotide sequence ID" value="NZ_LOKT01000003.1"/>
</dbReference>
<comment type="caution">
    <text evidence="1">The sequence shown here is derived from an EMBL/GenBank/DDBJ whole genome shotgun (WGS) entry which is preliminary data.</text>
</comment>
<sequence>MTVQSEAAAIDPVWQRLTDQIAWYSARSRSAQRAYKLVKLGQVVTGAAVPVIAALHAPAAVTASIAAVVVAAEGVQQLFQWHAHWLNYRATAEALKHERLMYLAEAGPYTRPNRRKILAQRVENIAAQENTRWVSAHAESREDTDTVQQR</sequence>
<protein>
    <recommendedName>
        <fullName evidence="3">DUF4231 domain-containing protein</fullName>
    </recommendedName>
</protein>
<dbReference type="NCBIfam" id="NF033634">
    <property type="entry name" value="SLATT_1"/>
    <property type="match status" value="1"/>
</dbReference>